<sequence>MAPVLLLPVTPQLRSKTSAETFWAAFRIRDVESPPPTGLPMRQPVICVRDCLPTPDWTGANPCGPPTAFAARHQSVLLRKVKCDGARPFVEDGVNTDEYFGSSSAGSFTAQIKAAIGIRLGQSKQTSSPRSNGSSLASAGAARRKSMPSLAHDVLPPTTGRPSDEHLLAVRRLLYPFLDRGKWEHSYTALFAGTPLDTDERTFVATLDIIFALATQLVESLSTEQRSEASHVFFRRAQDLVELQLWDPGSLELIQYLLLTSQYLQSTNHPHQTWMVVGSAVRIAQSLGLHLPETSAAQKVMGRRELMRRDRGSLLRMVSLTHGRPAMVSEQLALAVPLPSLVSSPGADGAMPPVEVSFFVKSVELYEITHKVILSLYSGLRNRSSGAAMQQDRQAVDLGVLMQLDGAMSRWEDSLPAHLMPGNHDTTSNKIFHRQALILRIRFLHARMFLLRPALARMCLPQGSPETCRSCDSLHNRVMQQCAHFCVETAQSIIGLILEHQPSSGTVGLLPAWWYRVYYIFSAATVLIAAKLRPDLFPCEDVLRAWNRAMDILQTLGQLAPSAKRCVVALQILSSKIIQNAPDAGTLTPCLGPAPSPSRHLTLDEPSLEGVQATAEEQELPPLPDLDLSDVIFDVDDFSWLDDMNAWGLVNE</sequence>
<gene>
    <name evidence="1" type="ORF">ACCO45_007300</name>
</gene>
<proteinExistence type="predicted"/>
<organism evidence="1 2">
    <name type="scientific">Purpureocillium lilacinum</name>
    <name type="common">Paecilomyces lilacinus</name>
    <dbReference type="NCBI Taxonomy" id="33203"/>
    <lineage>
        <taxon>Eukaryota</taxon>
        <taxon>Fungi</taxon>
        <taxon>Dikarya</taxon>
        <taxon>Ascomycota</taxon>
        <taxon>Pezizomycotina</taxon>
        <taxon>Sordariomycetes</taxon>
        <taxon>Hypocreomycetidae</taxon>
        <taxon>Hypocreales</taxon>
        <taxon>Ophiocordycipitaceae</taxon>
        <taxon>Purpureocillium</taxon>
    </lineage>
</organism>
<keyword evidence="2" id="KW-1185">Reference proteome</keyword>
<name>A0ACC4DV19_PURLI</name>
<comment type="caution">
    <text evidence="1">The sequence shown here is derived from an EMBL/GenBank/DDBJ whole genome shotgun (WGS) entry which is preliminary data.</text>
</comment>
<evidence type="ECO:0000313" key="1">
    <source>
        <dbReference type="EMBL" id="KAL3959138.1"/>
    </source>
</evidence>
<dbReference type="EMBL" id="JBGNUJ010000006">
    <property type="protein sequence ID" value="KAL3959138.1"/>
    <property type="molecule type" value="Genomic_DNA"/>
</dbReference>
<accession>A0ACC4DV19</accession>
<reference evidence="1" key="1">
    <citation type="submission" date="2024-12" db="EMBL/GenBank/DDBJ databases">
        <title>Comparative genomics and development of molecular markers within Purpureocillium lilacinum and among Purpureocillium species.</title>
        <authorList>
            <person name="Yeh Z.-Y."/>
            <person name="Ni N.-T."/>
            <person name="Lo P.-H."/>
            <person name="Mushyakhwo K."/>
            <person name="Lin C.-F."/>
            <person name="Nai Y.-S."/>
        </authorList>
    </citation>
    <scope>NUCLEOTIDE SEQUENCE</scope>
    <source>
        <strain evidence="1">NCHU-NPUST-175</strain>
    </source>
</reference>
<dbReference type="Proteomes" id="UP001638806">
    <property type="component" value="Unassembled WGS sequence"/>
</dbReference>
<protein>
    <submittedName>
        <fullName evidence="1">Uncharacterized protein</fullName>
    </submittedName>
</protein>
<evidence type="ECO:0000313" key="2">
    <source>
        <dbReference type="Proteomes" id="UP001638806"/>
    </source>
</evidence>